<dbReference type="GO" id="GO:0004181">
    <property type="term" value="F:metallocarboxypeptidase activity"/>
    <property type="evidence" value="ECO:0007669"/>
    <property type="project" value="InterPro"/>
</dbReference>
<keyword evidence="2" id="KW-0121">Carboxypeptidase</keyword>
<proteinExistence type="predicted"/>
<keyword evidence="2" id="KW-0645">Protease</keyword>
<dbReference type="AlphaFoldDB" id="A0A239EXH4"/>
<dbReference type="GO" id="GO:0006508">
    <property type="term" value="P:proteolysis"/>
    <property type="evidence" value="ECO:0007669"/>
    <property type="project" value="InterPro"/>
</dbReference>
<reference evidence="2 3" key="1">
    <citation type="submission" date="2017-06" db="EMBL/GenBank/DDBJ databases">
        <authorList>
            <person name="Kim H.J."/>
            <person name="Triplett B.A."/>
        </authorList>
    </citation>
    <scope>NUCLEOTIDE SEQUENCE [LARGE SCALE GENOMIC DNA]</scope>
    <source>
        <strain evidence="2 3">CGMCC 4.1858</strain>
    </source>
</reference>
<evidence type="ECO:0000259" key="1">
    <source>
        <dbReference type="Pfam" id="PF00246"/>
    </source>
</evidence>
<sequence>MTSRGDTAVGERYPTVDEVAAAARALVLRRPDVCRLRTVGLSRAGEPLLLLSVGHGTRNVLVVAGPHANEMVGGATALLLARRVTADPVLRDGTDAAWHFLLCADPDGARLNEAVPDARFTMLGHYRHFFRPRAAEQPEWLPDDGTLDGALPETRALIGVIDELRPVLQCSLHGIDVGGTFIQVTRDIPRLAERIAKSAAEFDIPLEAGSSDAFHWPSPGPGVYVLPPPGGPREDASNSTWTYAHRYGGVTAIAEVPMWACDRAADTSPHPSAEHALRTAGEALRRASLLVGGLIGEVRPHLPDDGGPLLRAAQEIVAVGPALAADWDPALRTAAAPPLPAMTRARVSSVEIYAQRLPLRAAAMLLRVVRTAELPPAPVAAVRELLERLVAEWCEAYETAHRARWIPVRQQAEQHARVVLAAFDLLPG</sequence>
<keyword evidence="2" id="KW-0378">Hydrolase</keyword>
<organism evidence="2 3">
    <name type="scientific">Actinacidiphila glaucinigra</name>
    <dbReference type="NCBI Taxonomy" id="235986"/>
    <lineage>
        <taxon>Bacteria</taxon>
        <taxon>Bacillati</taxon>
        <taxon>Actinomycetota</taxon>
        <taxon>Actinomycetes</taxon>
        <taxon>Kitasatosporales</taxon>
        <taxon>Streptomycetaceae</taxon>
        <taxon>Actinacidiphila</taxon>
    </lineage>
</organism>
<dbReference type="RefSeq" id="WP_089224168.1">
    <property type="nucleotide sequence ID" value="NZ_FZOF01000006.1"/>
</dbReference>
<feature type="domain" description="Peptidase M14" evidence="1">
    <location>
        <begin position="22"/>
        <end position="112"/>
    </location>
</feature>
<name>A0A239EXH4_9ACTN</name>
<dbReference type="Gene3D" id="3.40.630.10">
    <property type="entry name" value="Zn peptidases"/>
    <property type="match status" value="1"/>
</dbReference>
<dbReference type="OrthoDB" id="4499135at2"/>
<dbReference type="InterPro" id="IPR000834">
    <property type="entry name" value="Peptidase_M14"/>
</dbReference>
<dbReference type="SUPFAM" id="SSF53187">
    <property type="entry name" value="Zn-dependent exopeptidases"/>
    <property type="match status" value="1"/>
</dbReference>
<accession>A0A239EXH4</accession>
<keyword evidence="3" id="KW-1185">Reference proteome</keyword>
<protein>
    <submittedName>
        <fullName evidence="2">Zinc carboxypeptidase</fullName>
    </submittedName>
</protein>
<dbReference type="EMBL" id="FZOF01000006">
    <property type="protein sequence ID" value="SNS48998.1"/>
    <property type="molecule type" value="Genomic_DNA"/>
</dbReference>
<evidence type="ECO:0000313" key="3">
    <source>
        <dbReference type="Proteomes" id="UP000198280"/>
    </source>
</evidence>
<gene>
    <name evidence="2" type="ORF">SAMN05216252_106189</name>
</gene>
<evidence type="ECO:0000313" key="2">
    <source>
        <dbReference type="EMBL" id="SNS48998.1"/>
    </source>
</evidence>
<dbReference type="Pfam" id="PF00246">
    <property type="entry name" value="Peptidase_M14"/>
    <property type="match status" value="1"/>
</dbReference>
<dbReference type="GO" id="GO:0008270">
    <property type="term" value="F:zinc ion binding"/>
    <property type="evidence" value="ECO:0007669"/>
    <property type="project" value="InterPro"/>
</dbReference>
<dbReference type="Proteomes" id="UP000198280">
    <property type="component" value="Unassembled WGS sequence"/>
</dbReference>